<name>A0ABW4YNB3_9BACL</name>
<dbReference type="RefSeq" id="WP_377774112.1">
    <property type="nucleotide sequence ID" value="NZ_JBHUHO010000036.1"/>
</dbReference>
<dbReference type="EMBL" id="JBHUHO010000036">
    <property type="protein sequence ID" value="MFD2117186.1"/>
    <property type="molecule type" value="Genomic_DNA"/>
</dbReference>
<keyword evidence="2" id="KW-1185">Reference proteome</keyword>
<evidence type="ECO:0000313" key="2">
    <source>
        <dbReference type="Proteomes" id="UP001597362"/>
    </source>
</evidence>
<organism evidence="1 2">
    <name type="scientific">Paenibacillus yanchengensis</name>
    <dbReference type="NCBI Taxonomy" id="2035833"/>
    <lineage>
        <taxon>Bacteria</taxon>
        <taxon>Bacillati</taxon>
        <taxon>Bacillota</taxon>
        <taxon>Bacilli</taxon>
        <taxon>Bacillales</taxon>
        <taxon>Paenibacillaceae</taxon>
        <taxon>Paenibacillus</taxon>
    </lineage>
</organism>
<accession>A0ABW4YNB3</accession>
<dbReference type="Proteomes" id="UP001597362">
    <property type="component" value="Unassembled WGS sequence"/>
</dbReference>
<proteinExistence type="predicted"/>
<comment type="caution">
    <text evidence="1">The sequence shown here is derived from an EMBL/GenBank/DDBJ whole genome shotgun (WGS) entry which is preliminary data.</text>
</comment>
<gene>
    <name evidence="1" type="ORF">ACFSJH_15765</name>
</gene>
<protein>
    <submittedName>
        <fullName evidence="1">Uncharacterized protein</fullName>
    </submittedName>
</protein>
<reference evidence="2" key="1">
    <citation type="journal article" date="2019" name="Int. J. Syst. Evol. Microbiol.">
        <title>The Global Catalogue of Microorganisms (GCM) 10K type strain sequencing project: providing services to taxonomists for standard genome sequencing and annotation.</title>
        <authorList>
            <consortium name="The Broad Institute Genomics Platform"/>
            <consortium name="The Broad Institute Genome Sequencing Center for Infectious Disease"/>
            <person name="Wu L."/>
            <person name="Ma J."/>
        </authorList>
    </citation>
    <scope>NUCLEOTIDE SEQUENCE [LARGE SCALE GENOMIC DNA]</scope>
    <source>
        <strain evidence="2">GH52</strain>
    </source>
</reference>
<sequence length="222" mass="25799">MDWIVNVPSGGLFYEGNLEHIYPPKISTLDLSKTKPIFSTLSQFYLSLSILHGGSGTLFFSIPDENLYQTSLEHLGSHFENVKISRTEGSPDILILKKVRQESIQQLKETYEHNKIHPIILDLFFPQKHVTNFTYISNKKVYKIVSSKIDPYYSDDFTNTWNLITMSHQREKVLAITPNKWYLTDDLKNSLAIRYLSAHSNSLYLWVNSETKEVLYLDIKFD</sequence>
<evidence type="ECO:0000313" key="1">
    <source>
        <dbReference type="EMBL" id="MFD2117186.1"/>
    </source>
</evidence>